<dbReference type="InterPro" id="IPR002023">
    <property type="entry name" value="NuoE-like"/>
</dbReference>
<dbReference type="Gene3D" id="1.10.10.1590">
    <property type="entry name" value="NADH-quinone oxidoreductase subunit E"/>
    <property type="match status" value="1"/>
</dbReference>
<keyword evidence="3" id="KW-0479">Metal-binding</keyword>
<evidence type="ECO:0000256" key="3">
    <source>
        <dbReference type="ARBA" id="ARBA00022723"/>
    </source>
</evidence>
<evidence type="ECO:0000256" key="6">
    <source>
        <dbReference type="ARBA" id="ARBA00034078"/>
    </source>
</evidence>
<dbReference type="InterPro" id="IPR042128">
    <property type="entry name" value="NuoE_dom"/>
</dbReference>
<evidence type="ECO:0000313" key="8">
    <source>
        <dbReference type="Proteomes" id="UP001623661"/>
    </source>
</evidence>
<evidence type="ECO:0000256" key="5">
    <source>
        <dbReference type="ARBA" id="ARBA00023014"/>
    </source>
</evidence>
<dbReference type="InterPro" id="IPR036249">
    <property type="entry name" value="Thioredoxin-like_sf"/>
</dbReference>
<accession>A0ABW8TQB8</accession>
<dbReference type="InterPro" id="IPR028431">
    <property type="entry name" value="NADP_DH_HndA-like"/>
</dbReference>
<comment type="similarity">
    <text evidence="1">Belongs to the complex I 24 kDa subunit family.</text>
</comment>
<keyword evidence="5" id="KW-0411">Iron-sulfur</keyword>
<keyword evidence="4" id="KW-0408">Iron</keyword>
<dbReference type="PANTHER" id="PTHR43342:SF2">
    <property type="entry name" value="POTENTIAL NAD-REDUCING HYDROGENASE SUBUNIT"/>
    <property type="match status" value="1"/>
</dbReference>
<gene>
    <name evidence="7" type="primary">nuoE</name>
    <name evidence="7" type="ORF">ACJDUH_06260</name>
</gene>
<evidence type="ECO:0000256" key="2">
    <source>
        <dbReference type="ARBA" id="ARBA00022714"/>
    </source>
</evidence>
<dbReference type="GO" id="GO:0050136">
    <property type="term" value="F:NADH dehydrogenase (quinone) (non-electrogenic) activity"/>
    <property type="evidence" value="ECO:0007669"/>
    <property type="project" value="UniProtKB-EC"/>
</dbReference>
<dbReference type="NCBIfam" id="NF005722">
    <property type="entry name" value="PRK07539.1-2"/>
    <property type="match status" value="1"/>
</dbReference>
<keyword evidence="7" id="KW-0560">Oxidoreductase</keyword>
<evidence type="ECO:0000256" key="1">
    <source>
        <dbReference type="ARBA" id="ARBA00010643"/>
    </source>
</evidence>
<dbReference type="Pfam" id="PF01257">
    <property type="entry name" value="2Fe-2S_thioredx"/>
    <property type="match status" value="1"/>
</dbReference>
<proteinExistence type="inferred from homology"/>
<keyword evidence="8" id="KW-1185">Reference proteome</keyword>
<dbReference type="PIRSF" id="PIRSF000216">
    <property type="entry name" value="NADH_DH_24kDa"/>
    <property type="match status" value="1"/>
</dbReference>
<name>A0ABW8TQB8_9CLOT</name>
<dbReference type="PROSITE" id="PS01099">
    <property type="entry name" value="COMPLEX1_24K"/>
    <property type="match status" value="1"/>
</dbReference>
<sequence>MVNSCKCTESALDNRTLKVLNIIDKHKEVQGGLIPVLHGIQELYGYLPEEALRLVSEGLEIPMTEIYGVATFYHYFSLVPKGEHVIRVCLGTACYVKGSQLLINRLTQELGIGIGETTKDNKFTLEATRCLGACGLAPVMTIDNKVYGKVTLDDIRRILDEYLIKEHSN</sequence>
<comment type="caution">
    <text evidence="7">The sequence shown here is derived from an EMBL/GenBank/DDBJ whole genome shotgun (WGS) entry which is preliminary data.</text>
</comment>
<protein>
    <submittedName>
        <fullName evidence="7">NADH-quinone oxidoreductase subunit NuoE</fullName>
        <ecNumber evidence="7">1.6.5.9</ecNumber>
    </submittedName>
</protein>
<reference evidence="7 8" key="1">
    <citation type="submission" date="2024-11" db="EMBL/GenBank/DDBJ databases">
        <authorList>
            <person name="Heng Y.C."/>
            <person name="Lim A.C.H."/>
            <person name="Lee J.K.Y."/>
            <person name="Kittelmann S."/>
        </authorList>
    </citation>
    <scope>NUCLEOTIDE SEQUENCE [LARGE SCALE GENOMIC DNA]</scope>
    <source>
        <strain evidence="7 8">WILCCON 0202</strain>
    </source>
</reference>
<dbReference type="Proteomes" id="UP001623661">
    <property type="component" value="Unassembled WGS sequence"/>
</dbReference>
<dbReference type="InterPro" id="IPR041921">
    <property type="entry name" value="NuoE_N"/>
</dbReference>
<dbReference type="RefSeq" id="WP_406764297.1">
    <property type="nucleotide sequence ID" value="NZ_JBJHZY010000001.1"/>
</dbReference>
<dbReference type="CDD" id="cd03064">
    <property type="entry name" value="TRX_Fd_NuoE"/>
    <property type="match status" value="1"/>
</dbReference>
<comment type="cofactor">
    <cofactor evidence="6">
        <name>[2Fe-2S] cluster</name>
        <dbReference type="ChEBI" id="CHEBI:190135"/>
    </cofactor>
</comment>
<dbReference type="PANTHER" id="PTHR43342">
    <property type="entry name" value="NADH-QUINONE OXIDOREDUCTASE, E SUBUNIT"/>
    <property type="match status" value="1"/>
</dbReference>
<evidence type="ECO:0000313" key="7">
    <source>
        <dbReference type="EMBL" id="MFL0267702.1"/>
    </source>
</evidence>
<organism evidence="7 8">
    <name type="scientific">Candidatus Clostridium radicumherbarum</name>
    <dbReference type="NCBI Taxonomy" id="3381662"/>
    <lineage>
        <taxon>Bacteria</taxon>
        <taxon>Bacillati</taxon>
        <taxon>Bacillota</taxon>
        <taxon>Clostridia</taxon>
        <taxon>Eubacteriales</taxon>
        <taxon>Clostridiaceae</taxon>
        <taxon>Clostridium</taxon>
    </lineage>
</organism>
<dbReference type="Gene3D" id="3.40.30.10">
    <property type="entry name" value="Glutaredoxin"/>
    <property type="match status" value="1"/>
</dbReference>
<evidence type="ECO:0000256" key="4">
    <source>
        <dbReference type="ARBA" id="ARBA00023004"/>
    </source>
</evidence>
<keyword evidence="2" id="KW-0001">2Fe-2S</keyword>
<dbReference type="EMBL" id="JBJHZY010000001">
    <property type="protein sequence ID" value="MFL0267702.1"/>
    <property type="molecule type" value="Genomic_DNA"/>
</dbReference>
<dbReference type="EC" id="1.6.5.9" evidence="7"/>
<dbReference type="SUPFAM" id="SSF52833">
    <property type="entry name" value="Thioredoxin-like"/>
    <property type="match status" value="1"/>
</dbReference>